<proteinExistence type="predicted"/>
<dbReference type="AlphaFoldDB" id="A0A285S8Q5"/>
<dbReference type="EMBL" id="OBMR01000006">
    <property type="protein sequence ID" value="SOC03978.1"/>
    <property type="molecule type" value="Genomic_DNA"/>
</dbReference>
<dbReference type="SUPFAM" id="SSF53756">
    <property type="entry name" value="UDP-Glycosyltransferase/glycogen phosphorylase"/>
    <property type="match status" value="1"/>
</dbReference>
<name>A0A285S8Q5_9FIRM</name>
<sequence length="347" mass="39581">MKNKKTIGVIGHFGFGKELLNGQTVKTKTVTKALEEKVGSDEIIKVDTHGGIIKKMTLPFCIIKLLKNCRNIIIFPAHNGVRVIAPMLVFFNQIYKRKLHYAVIGGWLPQMCINHKLLVRYLRKIDAIYVETTTMEDALKQQNFENIVVMPNFKDLNILEEDELIYNLCEPFALCTFSRVMKEKGIEDAVNAVKKINKDYNRIVCTLDIYGQIDDKQVLWFQQLMDACPDYIKYKGTIPFDKSTEILKNYYVLLFPTKFYTEGIPGTIIDAYAAGLPVISSRWESFDDVVEDGVSGIGYNFEEENGINDVLEYAVANPSSIKKMKKACIAKAKNYTPRVSIEKIKML</sequence>
<dbReference type="Proteomes" id="UP000219563">
    <property type="component" value="Unassembled WGS sequence"/>
</dbReference>
<dbReference type="PANTHER" id="PTHR45947">
    <property type="entry name" value="SULFOQUINOVOSYL TRANSFERASE SQD2"/>
    <property type="match status" value="1"/>
</dbReference>
<organism evidence="1 2">
    <name type="scientific">Pseudobutyrivibrio ruminis DSM 9787</name>
    <dbReference type="NCBI Taxonomy" id="1123011"/>
    <lineage>
        <taxon>Bacteria</taxon>
        <taxon>Bacillati</taxon>
        <taxon>Bacillota</taxon>
        <taxon>Clostridia</taxon>
        <taxon>Lachnospirales</taxon>
        <taxon>Lachnospiraceae</taxon>
        <taxon>Pseudobutyrivibrio</taxon>
    </lineage>
</organism>
<dbReference type="GO" id="GO:0016757">
    <property type="term" value="F:glycosyltransferase activity"/>
    <property type="evidence" value="ECO:0007669"/>
    <property type="project" value="TreeGrafter"/>
</dbReference>
<dbReference type="InterPro" id="IPR050194">
    <property type="entry name" value="Glycosyltransferase_grp1"/>
</dbReference>
<dbReference type="RefSeq" id="WP_097076339.1">
    <property type="nucleotide sequence ID" value="NZ_OBMR01000006.1"/>
</dbReference>
<dbReference type="Pfam" id="PF13692">
    <property type="entry name" value="Glyco_trans_1_4"/>
    <property type="match status" value="1"/>
</dbReference>
<gene>
    <name evidence="1" type="ORF">SAMN02910411_1985</name>
</gene>
<evidence type="ECO:0000313" key="1">
    <source>
        <dbReference type="EMBL" id="SOC03978.1"/>
    </source>
</evidence>
<dbReference type="Gene3D" id="3.40.50.2000">
    <property type="entry name" value="Glycogen Phosphorylase B"/>
    <property type="match status" value="2"/>
</dbReference>
<protein>
    <submittedName>
        <fullName evidence="1">Glycosyl transferases group 1</fullName>
    </submittedName>
</protein>
<evidence type="ECO:0000313" key="2">
    <source>
        <dbReference type="Proteomes" id="UP000219563"/>
    </source>
</evidence>
<reference evidence="1 2" key="1">
    <citation type="submission" date="2017-08" db="EMBL/GenBank/DDBJ databases">
        <authorList>
            <person name="de Groot N.N."/>
        </authorList>
    </citation>
    <scope>NUCLEOTIDE SEQUENCE [LARGE SCALE GENOMIC DNA]</scope>
    <source>
        <strain evidence="1 2">DSM 9787</strain>
    </source>
</reference>
<accession>A0A285S8Q5</accession>
<dbReference type="CDD" id="cd03801">
    <property type="entry name" value="GT4_PimA-like"/>
    <property type="match status" value="1"/>
</dbReference>
<keyword evidence="1" id="KW-0808">Transferase</keyword>
<dbReference type="PANTHER" id="PTHR45947:SF3">
    <property type="entry name" value="SULFOQUINOVOSYL TRANSFERASE SQD2"/>
    <property type="match status" value="1"/>
</dbReference>